<comment type="caution">
    <text evidence="1">The sequence shown here is derived from an EMBL/GenBank/DDBJ whole genome shotgun (WGS) entry which is preliminary data.</text>
</comment>
<gene>
    <name evidence="1" type="ORF">G2W53_039471</name>
</gene>
<sequence length="296" mass="34368">MVTFQAAIYCKSMPVGIYKYISGNLGICIWKNVSDLHKTYVIWRCVQVDRGKSKRRRQLNLDRAKADMEIDVDAELDEKRWQRMKVLASRRVSNNNVHRRERVCKSKKSMHPKFSMCCMQAKVVLPPVKRPKLLDDLFSMKDPMSANFMKEIRNYNNMFAFSSMGGKIDYTVNNGKGPYLFRLHVKERCKSSNANNLRLRLVRKSHSDARTYNLPTASEVAALIVGGFSLDKGEHDIIVENRSGLLERIEELHPLYLPIQYPLLFPYGEDGYREETLYRDGAISADRKHRTLTLRQ</sequence>
<keyword evidence="2" id="KW-1185">Reference proteome</keyword>
<protein>
    <recommendedName>
        <fullName evidence="3">Helitron helicase-like domain-containing protein</fullName>
    </recommendedName>
</protein>
<dbReference type="PANTHER" id="PTHR45786">
    <property type="entry name" value="DNA BINDING PROTEIN-LIKE"/>
    <property type="match status" value="1"/>
</dbReference>
<evidence type="ECO:0000313" key="2">
    <source>
        <dbReference type="Proteomes" id="UP000634136"/>
    </source>
</evidence>
<dbReference type="PANTHER" id="PTHR45786:SF66">
    <property type="entry name" value="HOOK MOTIF PROTEIN, PUTATIVE-RELATED"/>
    <property type="match status" value="1"/>
</dbReference>
<reference evidence="1" key="1">
    <citation type="submission" date="2020-09" db="EMBL/GenBank/DDBJ databases">
        <title>Genome-Enabled Discovery of Anthraquinone Biosynthesis in Senna tora.</title>
        <authorList>
            <person name="Kang S.-H."/>
            <person name="Pandey R.P."/>
            <person name="Lee C.-M."/>
            <person name="Sim J.-S."/>
            <person name="Jeong J.-T."/>
            <person name="Choi B.-S."/>
            <person name="Jung M."/>
            <person name="Ginzburg D."/>
            <person name="Zhao K."/>
            <person name="Won S.Y."/>
            <person name="Oh T.-J."/>
            <person name="Yu Y."/>
            <person name="Kim N.-H."/>
            <person name="Lee O.R."/>
            <person name="Lee T.-H."/>
            <person name="Bashyal P."/>
            <person name="Kim T.-S."/>
            <person name="Lee W.-H."/>
            <person name="Kawkins C."/>
            <person name="Kim C.-K."/>
            <person name="Kim J.S."/>
            <person name="Ahn B.O."/>
            <person name="Rhee S.Y."/>
            <person name="Sohng J.K."/>
        </authorList>
    </citation>
    <scope>NUCLEOTIDE SEQUENCE</scope>
    <source>
        <tissue evidence="1">Leaf</tissue>
    </source>
</reference>
<accession>A0A834SMJ8</accession>
<name>A0A834SMJ8_9FABA</name>
<dbReference type="OrthoDB" id="1166374at2759"/>
<organism evidence="1 2">
    <name type="scientific">Senna tora</name>
    <dbReference type="NCBI Taxonomy" id="362788"/>
    <lineage>
        <taxon>Eukaryota</taxon>
        <taxon>Viridiplantae</taxon>
        <taxon>Streptophyta</taxon>
        <taxon>Embryophyta</taxon>
        <taxon>Tracheophyta</taxon>
        <taxon>Spermatophyta</taxon>
        <taxon>Magnoliopsida</taxon>
        <taxon>eudicotyledons</taxon>
        <taxon>Gunneridae</taxon>
        <taxon>Pentapetalae</taxon>
        <taxon>rosids</taxon>
        <taxon>fabids</taxon>
        <taxon>Fabales</taxon>
        <taxon>Fabaceae</taxon>
        <taxon>Caesalpinioideae</taxon>
        <taxon>Cassia clade</taxon>
        <taxon>Senna</taxon>
    </lineage>
</organism>
<evidence type="ECO:0008006" key="3">
    <source>
        <dbReference type="Google" id="ProtNLM"/>
    </source>
</evidence>
<dbReference type="Proteomes" id="UP000634136">
    <property type="component" value="Unassembled WGS sequence"/>
</dbReference>
<evidence type="ECO:0000313" key="1">
    <source>
        <dbReference type="EMBL" id="KAF7807310.1"/>
    </source>
</evidence>
<proteinExistence type="predicted"/>
<dbReference type="AlphaFoldDB" id="A0A834SMJ8"/>
<dbReference type="EMBL" id="JAAIUW010000012">
    <property type="protein sequence ID" value="KAF7807310.1"/>
    <property type="molecule type" value="Genomic_DNA"/>
</dbReference>